<name>A0A015YGH2_BACFG</name>
<dbReference type="EMBL" id="JGDJ01000101">
    <property type="protein sequence ID" value="EXZ31007.1"/>
    <property type="molecule type" value="Genomic_DNA"/>
</dbReference>
<dbReference type="AlphaFoldDB" id="A0A015YGH2"/>
<evidence type="ECO:0000313" key="1">
    <source>
        <dbReference type="EMBL" id="EXZ31007.1"/>
    </source>
</evidence>
<reference evidence="1 2" key="1">
    <citation type="submission" date="2014-02" db="EMBL/GenBank/DDBJ databases">
        <authorList>
            <person name="Sears C."/>
            <person name="Carroll K."/>
            <person name="Sack B.R."/>
            <person name="Qadri F."/>
            <person name="Myers L.L."/>
            <person name="Chung G.-T."/>
            <person name="Escheverria P."/>
            <person name="Fraser C.M."/>
            <person name="Sadzewicz L."/>
            <person name="Shefchek K.A."/>
            <person name="Tallon L."/>
            <person name="Das S.P."/>
            <person name="Daugherty S."/>
            <person name="Mongodin E.F."/>
        </authorList>
    </citation>
    <scope>NUCLEOTIDE SEQUENCE [LARGE SCALE GENOMIC DNA]</scope>
    <source>
        <strain evidence="1 2">S36L11</strain>
    </source>
</reference>
<dbReference type="PATRIC" id="fig|1339327.3.peg.462"/>
<evidence type="ECO:0000313" key="2">
    <source>
        <dbReference type="Proteomes" id="UP000022082"/>
    </source>
</evidence>
<sequence length="124" mass="14661">MVYLQTDCLKTDVKYGTNRKEDVMFNGNMRVSQPHASKYYIKMSRSRKKFPAGVNCCCKSQKKGKKVASKRFRRKVKVLMHQESYERLPFFSIELTSPWDLGGDGKSFYGFRSECDWYEKVMRK</sequence>
<gene>
    <name evidence="1" type="ORF">M136_5233</name>
</gene>
<organism evidence="1 2">
    <name type="scientific">Bacteroides fragilis str. S36L11</name>
    <dbReference type="NCBI Taxonomy" id="1339327"/>
    <lineage>
        <taxon>Bacteria</taxon>
        <taxon>Pseudomonadati</taxon>
        <taxon>Bacteroidota</taxon>
        <taxon>Bacteroidia</taxon>
        <taxon>Bacteroidales</taxon>
        <taxon>Bacteroidaceae</taxon>
        <taxon>Bacteroides</taxon>
    </lineage>
</organism>
<protein>
    <submittedName>
        <fullName evidence="1">Uncharacterized protein</fullName>
    </submittedName>
</protein>
<comment type="caution">
    <text evidence="1">The sequence shown here is derived from an EMBL/GenBank/DDBJ whole genome shotgun (WGS) entry which is preliminary data.</text>
</comment>
<dbReference type="Proteomes" id="UP000022082">
    <property type="component" value="Unassembled WGS sequence"/>
</dbReference>
<accession>A0A015YGH2</accession>
<proteinExistence type="predicted"/>